<organism evidence="1 2">
    <name type="scientific">Suillus luteus UH-Slu-Lm8-n1</name>
    <dbReference type="NCBI Taxonomy" id="930992"/>
    <lineage>
        <taxon>Eukaryota</taxon>
        <taxon>Fungi</taxon>
        <taxon>Dikarya</taxon>
        <taxon>Basidiomycota</taxon>
        <taxon>Agaricomycotina</taxon>
        <taxon>Agaricomycetes</taxon>
        <taxon>Agaricomycetidae</taxon>
        <taxon>Boletales</taxon>
        <taxon>Suillineae</taxon>
        <taxon>Suillaceae</taxon>
        <taxon>Suillus</taxon>
    </lineage>
</organism>
<name>A0A0C9ZT26_9AGAM</name>
<accession>A0A0C9ZT26</accession>
<dbReference type="InParanoid" id="A0A0C9ZT26"/>
<reference evidence="2" key="2">
    <citation type="submission" date="2015-01" db="EMBL/GenBank/DDBJ databases">
        <title>Evolutionary Origins and Diversification of the Mycorrhizal Mutualists.</title>
        <authorList>
            <consortium name="DOE Joint Genome Institute"/>
            <consortium name="Mycorrhizal Genomics Consortium"/>
            <person name="Kohler A."/>
            <person name="Kuo A."/>
            <person name="Nagy L.G."/>
            <person name="Floudas D."/>
            <person name="Copeland A."/>
            <person name="Barry K.W."/>
            <person name="Cichocki N."/>
            <person name="Veneault-Fourrey C."/>
            <person name="LaButti K."/>
            <person name="Lindquist E.A."/>
            <person name="Lipzen A."/>
            <person name="Lundell T."/>
            <person name="Morin E."/>
            <person name="Murat C."/>
            <person name="Riley R."/>
            <person name="Ohm R."/>
            <person name="Sun H."/>
            <person name="Tunlid A."/>
            <person name="Henrissat B."/>
            <person name="Grigoriev I.V."/>
            <person name="Hibbett D.S."/>
            <person name="Martin F."/>
        </authorList>
    </citation>
    <scope>NUCLEOTIDE SEQUENCE [LARGE SCALE GENOMIC DNA]</scope>
    <source>
        <strain evidence="2">UH-Slu-Lm8-n1</strain>
    </source>
</reference>
<proteinExistence type="predicted"/>
<dbReference type="Proteomes" id="UP000054485">
    <property type="component" value="Unassembled WGS sequence"/>
</dbReference>
<dbReference type="HOGENOM" id="CLU_2741719_0_0_1"/>
<gene>
    <name evidence="1" type="ORF">CY34DRAFT_236848</name>
</gene>
<keyword evidence="2" id="KW-1185">Reference proteome</keyword>
<reference evidence="1 2" key="1">
    <citation type="submission" date="2014-04" db="EMBL/GenBank/DDBJ databases">
        <authorList>
            <consortium name="DOE Joint Genome Institute"/>
            <person name="Kuo A."/>
            <person name="Ruytinx J."/>
            <person name="Rineau F."/>
            <person name="Colpaert J."/>
            <person name="Kohler A."/>
            <person name="Nagy L.G."/>
            <person name="Floudas D."/>
            <person name="Copeland A."/>
            <person name="Barry K.W."/>
            <person name="Cichocki N."/>
            <person name="Veneault-Fourrey C."/>
            <person name="LaButti K."/>
            <person name="Lindquist E.A."/>
            <person name="Lipzen A."/>
            <person name="Lundell T."/>
            <person name="Morin E."/>
            <person name="Murat C."/>
            <person name="Sun H."/>
            <person name="Tunlid A."/>
            <person name="Henrissat B."/>
            <person name="Grigoriev I.V."/>
            <person name="Hibbett D.S."/>
            <person name="Martin F."/>
            <person name="Nordberg H.P."/>
            <person name="Cantor M.N."/>
            <person name="Hua S.X."/>
        </authorList>
    </citation>
    <scope>NUCLEOTIDE SEQUENCE [LARGE SCALE GENOMIC DNA]</scope>
    <source>
        <strain evidence="1 2">UH-Slu-Lm8-n1</strain>
    </source>
</reference>
<evidence type="ECO:0000313" key="1">
    <source>
        <dbReference type="EMBL" id="KIK40985.1"/>
    </source>
</evidence>
<dbReference type="EMBL" id="KN835283">
    <property type="protein sequence ID" value="KIK40985.1"/>
    <property type="molecule type" value="Genomic_DNA"/>
</dbReference>
<dbReference type="AlphaFoldDB" id="A0A0C9ZT26"/>
<evidence type="ECO:0000313" key="2">
    <source>
        <dbReference type="Proteomes" id="UP000054485"/>
    </source>
</evidence>
<sequence length="71" mass="8106">MTLPPPTIRYKPSMVEGPMKPDLRTSLKWPVWDEGTRQASAPPSVKRMPPRTYFDLLPWTLGAFFYNAATP</sequence>
<protein>
    <submittedName>
        <fullName evidence="1">Uncharacterized protein</fullName>
    </submittedName>
</protein>